<dbReference type="InterPro" id="IPR015856">
    <property type="entry name" value="ABC_transpr_CbiO/EcfA_su"/>
</dbReference>
<dbReference type="Proteomes" id="UP001235840">
    <property type="component" value="Unassembled WGS sequence"/>
</dbReference>
<keyword evidence="3" id="KW-0813">Transport</keyword>
<dbReference type="PROSITE" id="PS50893">
    <property type="entry name" value="ABC_TRANSPORTER_2"/>
    <property type="match status" value="1"/>
</dbReference>
<accession>A0ABT9VYQ3</accession>
<dbReference type="Pfam" id="PF00005">
    <property type="entry name" value="ABC_tran"/>
    <property type="match status" value="1"/>
</dbReference>
<evidence type="ECO:0000256" key="6">
    <source>
        <dbReference type="ARBA" id="ARBA00022840"/>
    </source>
</evidence>
<dbReference type="GO" id="GO:0005524">
    <property type="term" value="F:ATP binding"/>
    <property type="evidence" value="ECO:0007669"/>
    <property type="project" value="UniProtKB-KW"/>
</dbReference>
<dbReference type="EMBL" id="JAUSTY010000007">
    <property type="protein sequence ID" value="MDQ0166094.1"/>
    <property type="molecule type" value="Genomic_DNA"/>
</dbReference>
<evidence type="ECO:0000256" key="4">
    <source>
        <dbReference type="ARBA" id="ARBA00022475"/>
    </source>
</evidence>
<dbReference type="GO" id="GO:0016787">
    <property type="term" value="F:hydrolase activity"/>
    <property type="evidence" value="ECO:0007669"/>
    <property type="project" value="UniProtKB-KW"/>
</dbReference>
<evidence type="ECO:0000313" key="11">
    <source>
        <dbReference type="Proteomes" id="UP001235840"/>
    </source>
</evidence>
<keyword evidence="5" id="KW-0547">Nucleotide-binding</keyword>
<evidence type="ECO:0000256" key="1">
    <source>
        <dbReference type="ARBA" id="ARBA00004202"/>
    </source>
</evidence>
<name>A0ABT9VYQ3_9BACI</name>
<dbReference type="InterPro" id="IPR050095">
    <property type="entry name" value="ECF_ABC_transporter_ATP-bd"/>
</dbReference>
<feature type="domain" description="ABC transporter" evidence="9">
    <location>
        <begin position="2"/>
        <end position="257"/>
    </location>
</feature>
<dbReference type="SMART" id="SM00382">
    <property type="entry name" value="AAA"/>
    <property type="match status" value="1"/>
</dbReference>
<dbReference type="InterPro" id="IPR003439">
    <property type="entry name" value="ABC_transporter-like_ATP-bd"/>
</dbReference>
<evidence type="ECO:0000256" key="5">
    <source>
        <dbReference type="ARBA" id="ARBA00022741"/>
    </source>
</evidence>
<dbReference type="CDD" id="cd03225">
    <property type="entry name" value="ABC_cobalt_CbiO_domain1"/>
    <property type="match status" value="1"/>
</dbReference>
<comment type="subcellular location">
    <subcellularLocation>
        <location evidence="1">Cell membrane</location>
        <topology evidence="1">Peripheral membrane protein</topology>
    </subcellularLocation>
</comment>
<keyword evidence="10" id="KW-0378">Hydrolase</keyword>
<dbReference type="RefSeq" id="WP_307394046.1">
    <property type="nucleotide sequence ID" value="NZ_BAAADK010000048.1"/>
</dbReference>
<keyword evidence="7" id="KW-1278">Translocase</keyword>
<dbReference type="NCBIfam" id="NF010167">
    <property type="entry name" value="PRK13648.1"/>
    <property type="match status" value="1"/>
</dbReference>
<evidence type="ECO:0000256" key="3">
    <source>
        <dbReference type="ARBA" id="ARBA00022448"/>
    </source>
</evidence>
<dbReference type="PROSITE" id="PS00211">
    <property type="entry name" value="ABC_TRANSPORTER_1"/>
    <property type="match status" value="1"/>
</dbReference>
<evidence type="ECO:0000313" key="10">
    <source>
        <dbReference type="EMBL" id="MDQ0166094.1"/>
    </source>
</evidence>
<evidence type="ECO:0000259" key="9">
    <source>
        <dbReference type="PROSITE" id="PS50893"/>
    </source>
</evidence>
<dbReference type="NCBIfam" id="TIGR04520">
    <property type="entry name" value="ECF_ATPase_1"/>
    <property type="match status" value="1"/>
</dbReference>
<dbReference type="InterPro" id="IPR003593">
    <property type="entry name" value="AAA+_ATPase"/>
</dbReference>
<dbReference type="EC" id="3.6.3.-" evidence="10"/>
<keyword evidence="6 10" id="KW-0067">ATP-binding</keyword>
<evidence type="ECO:0000256" key="7">
    <source>
        <dbReference type="ARBA" id="ARBA00022967"/>
    </source>
</evidence>
<gene>
    <name evidence="10" type="ORF">J2S11_001995</name>
</gene>
<comment type="caution">
    <text evidence="10">The sequence shown here is derived from an EMBL/GenBank/DDBJ whole genome shotgun (WGS) entry which is preliminary data.</text>
</comment>
<keyword evidence="4" id="KW-1003">Cell membrane</keyword>
<dbReference type="PANTHER" id="PTHR43553:SF24">
    <property type="entry name" value="ENERGY-COUPLING FACTOR TRANSPORTER ATP-BINDING PROTEIN ECFA1"/>
    <property type="match status" value="1"/>
</dbReference>
<reference evidence="10 11" key="1">
    <citation type="submission" date="2023-07" db="EMBL/GenBank/DDBJ databases">
        <title>Genomic Encyclopedia of Type Strains, Phase IV (KMG-IV): sequencing the most valuable type-strain genomes for metagenomic binning, comparative biology and taxonomic classification.</title>
        <authorList>
            <person name="Goeker M."/>
        </authorList>
    </citation>
    <scope>NUCLEOTIDE SEQUENCE [LARGE SCALE GENOMIC DNA]</scope>
    <source>
        <strain evidence="10 11">DSM 12751</strain>
    </source>
</reference>
<dbReference type="InterPro" id="IPR027417">
    <property type="entry name" value="P-loop_NTPase"/>
</dbReference>
<keyword evidence="11" id="KW-1185">Reference proteome</keyword>
<comment type="similarity">
    <text evidence="2">Belongs to the ABC transporter superfamily.</text>
</comment>
<organism evidence="10 11">
    <name type="scientific">Caldalkalibacillus horti</name>
    <dbReference type="NCBI Taxonomy" id="77523"/>
    <lineage>
        <taxon>Bacteria</taxon>
        <taxon>Bacillati</taxon>
        <taxon>Bacillota</taxon>
        <taxon>Bacilli</taxon>
        <taxon>Bacillales</taxon>
        <taxon>Bacillaceae</taxon>
        <taxon>Caldalkalibacillus</taxon>
    </lineage>
</organism>
<dbReference type="PANTHER" id="PTHR43553">
    <property type="entry name" value="HEAVY METAL TRANSPORTER"/>
    <property type="match status" value="1"/>
</dbReference>
<keyword evidence="8" id="KW-0472">Membrane</keyword>
<protein>
    <submittedName>
        <fullName evidence="10">Energy-coupling factor transport system ATP-binding protein</fullName>
        <ecNumber evidence="10">3.6.3.-</ecNumber>
    </submittedName>
</protein>
<dbReference type="InterPro" id="IPR030947">
    <property type="entry name" value="EcfA_1"/>
</dbReference>
<dbReference type="InterPro" id="IPR017871">
    <property type="entry name" value="ABC_transporter-like_CS"/>
</dbReference>
<dbReference type="SUPFAM" id="SSF52540">
    <property type="entry name" value="P-loop containing nucleoside triphosphate hydrolases"/>
    <property type="match status" value="1"/>
</dbReference>
<evidence type="ECO:0000256" key="2">
    <source>
        <dbReference type="ARBA" id="ARBA00005417"/>
    </source>
</evidence>
<sequence>MIQCHNVFFSYSNAHIASHSSVQLNPDLEGDRSKDKTGELKNINLRIRDGEYVAIIGPNGCGKSTLAKLLNGILLPTNGDVTVADKSTQSKEDLYSIRQQVGLVFQNPENQMVATTIFDDIAFGLENIAWPQERMDERIREALQQVGMWELREREPHTLSGGQKQRVAIAGILAMRPDTIIFDEATSMLDPEGRKEVLAIMRGLHEEGLMIIHITHDMNEAAEADRVLFMKEGRLIRDESPKVLFADLDWLKAHGLELPFSYQVIIELKDRGLPIPDTIHSKKELVSHLWTLSSKT</sequence>
<evidence type="ECO:0000256" key="8">
    <source>
        <dbReference type="ARBA" id="ARBA00023136"/>
    </source>
</evidence>
<proteinExistence type="inferred from homology"/>
<dbReference type="Gene3D" id="3.40.50.300">
    <property type="entry name" value="P-loop containing nucleotide triphosphate hydrolases"/>
    <property type="match status" value="1"/>
</dbReference>